<evidence type="ECO:0000313" key="2">
    <source>
        <dbReference type="Proteomes" id="UP000707071"/>
    </source>
</evidence>
<dbReference type="EMBL" id="SRRH01000247">
    <property type="protein sequence ID" value="KAG6293342.1"/>
    <property type="molecule type" value="Genomic_DNA"/>
</dbReference>
<evidence type="ECO:0000313" key="1">
    <source>
        <dbReference type="EMBL" id="KAG6293342.1"/>
    </source>
</evidence>
<comment type="caution">
    <text evidence="1">The sequence shown here is derived from an EMBL/GenBank/DDBJ whole genome shotgun (WGS) entry which is preliminary data.</text>
</comment>
<proteinExistence type="predicted"/>
<dbReference type="Proteomes" id="UP000707071">
    <property type="component" value="Unassembled WGS sequence"/>
</dbReference>
<gene>
    <name evidence="1" type="ORF">E4U09_003021</name>
</gene>
<keyword evidence="2" id="KW-1185">Reference proteome</keyword>
<dbReference type="AlphaFoldDB" id="A0A9P7U0Q3"/>
<name>A0A9P7U0Q3_9HYPO</name>
<reference evidence="1 2" key="1">
    <citation type="journal article" date="2020" name="bioRxiv">
        <title>Whole genome comparisons of ergot fungi reveals the divergence and evolution of species within the genus Claviceps are the result of varying mechanisms driving genome evolution and host range expansion.</title>
        <authorList>
            <person name="Wyka S.A."/>
            <person name="Mondo S.J."/>
            <person name="Liu M."/>
            <person name="Dettman J."/>
            <person name="Nalam V."/>
            <person name="Broders K.D."/>
        </authorList>
    </citation>
    <scope>NUCLEOTIDE SEQUENCE [LARGE SCALE GENOMIC DNA]</scope>
    <source>
        <strain evidence="1 2">Clav52</strain>
    </source>
</reference>
<protein>
    <submittedName>
        <fullName evidence="1">Uncharacterized protein</fullName>
    </submittedName>
</protein>
<dbReference type="PANTHER" id="PTHR47332">
    <property type="entry name" value="SET DOMAIN-CONTAINING PROTEIN 5"/>
    <property type="match status" value="1"/>
</dbReference>
<sequence length="390" mass="44012">MNNPASDSMYALQDVPGKGKGLVATRHVPKGTRILCEEPLFTIPNVRNAKEGLRLIRQQVASLSNDQRQDYLSMRNIHTDAFNDGWDTAEGLCSLPDEQSQERDRKIAQIIRLEELYTSECKTSPYPSLQRLGYLDAETRLYKELHQEDCGHPASYQYAVAIAISQGDLARGRVFAQRVVRGFMTMFGSDSPETIEYVEIAKNPASKKKLYGSSMRWKTSVDEIPQGLGPDEFEDWLWRREPAPLAPAQPMSPPSQSLFSGFADLPYRNDIGADSFQSRYSCFLGEIVETLVAHPLDLKIRDIHGKMVELQFFTKGEGTELEPSQYQRGHTVAILNASQYVFKFKPRGIRHTDPESIKVNKIPEYGLFCINQEPACCAPIREIFVLALAN</sequence>
<organism evidence="1 2">
    <name type="scientific">Claviceps aff. purpurea</name>
    <dbReference type="NCBI Taxonomy" id="1967640"/>
    <lineage>
        <taxon>Eukaryota</taxon>
        <taxon>Fungi</taxon>
        <taxon>Dikarya</taxon>
        <taxon>Ascomycota</taxon>
        <taxon>Pezizomycotina</taxon>
        <taxon>Sordariomycetes</taxon>
        <taxon>Hypocreomycetidae</taxon>
        <taxon>Hypocreales</taxon>
        <taxon>Clavicipitaceae</taxon>
        <taxon>Claviceps</taxon>
    </lineage>
</organism>
<accession>A0A9P7U0Q3</accession>
<dbReference type="PANTHER" id="PTHR47332:SF2">
    <property type="entry name" value="SET-6"/>
    <property type="match status" value="1"/>
</dbReference>
<dbReference type="InterPro" id="IPR053185">
    <property type="entry name" value="SET_domain_protein"/>
</dbReference>